<dbReference type="RefSeq" id="XP_044556908.1">
    <property type="nucleotide sequence ID" value="XM_044713467.1"/>
</dbReference>
<dbReference type="AlphaFoldDB" id="A0A6A5AW80"/>
<keyword evidence="3 5" id="KW-0653">Protein transport</keyword>
<dbReference type="Pfam" id="PF00928">
    <property type="entry name" value="Adap_comp_sub"/>
    <property type="match status" value="1"/>
</dbReference>
<keyword evidence="4" id="KW-0472">Membrane</keyword>
<dbReference type="PRINTS" id="PR00314">
    <property type="entry name" value="CLATHRINADPT"/>
</dbReference>
<sequence length="447" mass="50055">MAISQFFILSLRGDKIIARDYRYDIVKGSEEIFFRKMKSLSSDGCPVFEVQGIQFISIKKSSMYFVFTSRCNVSPATYVQCLIRIANLIRDFCGVLTEESVRQNFILVYEILDEIIDNGYIEDCSTKIMKTFIANEPVEVLTPSSSLLSSLGNAFSFTEPRTTTCQAARRPIQGGNVKKSEVFVDVLEKINVTFSESGQILLSEVVGCITMKSFIPGDPLIKIGLSENIVISSETSRIYGSVTLDHVAFSHYVDLNEWEASRVLSLNPPDGEFNIMEYRSTKEYSVPFRINPYFSRESQFKVKLLVTLRNELPASKVATNVIVRIPVPKDSATVSVECGGGQQHGYEYNSAEQVVLWGIKKFPGALEQVIKVTIVTNNPITYDLSPQMGPVSMKFEIPMHSCTGLEVKYLKVLTPSLIASPKKGNEPSRWVRCITQGNSYICRVNCD</sequence>
<dbReference type="Gene3D" id="3.30.450.60">
    <property type="match status" value="1"/>
</dbReference>
<dbReference type="SUPFAM" id="SSF64356">
    <property type="entry name" value="SNARE-like"/>
    <property type="match status" value="1"/>
</dbReference>
<name>A0A6A5AW80_NAEFO</name>
<organism evidence="7 8">
    <name type="scientific">Naegleria fowleri</name>
    <name type="common">Brain eating amoeba</name>
    <dbReference type="NCBI Taxonomy" id="5763"/>
    <lineage>
        <taxon>Eukaryota</taxon>
        <taxon>Discoba</taxon>
        <taxon>Heterolobosea</taxon>
        <taxon>Tetramitia</taxon>
        <taxon>Eutetramitia</taxon>
        <taxon>Vahlkampfiidae</taxon>
        <taxon>Naegleria</taxon>
    </lineage>
</organism>
<evidence type="ECO:0000256" key="2">
    <source>
        <dbReference type="ARBA" id="ARBA00022448"/>
    </source>
</evidence>
<protein>
    <recommendedName>
        <fullName evidence="6">MHD domain-containing protein</fullName>
    </recommendedName>
</protein>
<dbReference type="Gene3D" id="2.60.40.1170">
    <property type="entry name" value="Mu homology domain, subdomain B"/>
    <property type="match status" value="2"/>
</dbReference>
<dbReference type="Proteomes" id="UP000444721">
    <property type="component" value="Unassembled WGS sequence"/>
</dbReference>
<dbReference type="CDD" id="cd09253">
    <property type="entry name" value="AP-4_Mu4_Cterm"/>
    <property type="match status" value="1"/>
</dbReference>
<evidence type="ECO:0000256" key="1">
    <source>
        <dbReference type="ARBA" id="ARBA00004308"/>
    </source>
</evidence>
<dbReference type="CDD" id="cd14838">
    <property type="entry name" value="AP4_Mu_N"/>
    <property type="match status" value="1"/>
</dbReference>
<dbReference type="InterPro" id="IPR022775">
    <property type="entry name" value="AP_mu_sigma_su"/>
</dbReference>
<evidence type="ECO:0000259" key="6">
    <source>
        <dbReference type="PROSITE" id="PS51072"/>
    </source>
</evidence>
<dbReference type="GO" id="GO:0030131">
    <property type="term" value="C:clathrin adaptor complex"/>
    <property type="evidence" value="ECO:0007669"/>
    <property type="project" value="UniProtKB-UniRule"/>
</dbReference>
<dbReference type="VEuPathDB" id="AmoebaDB:NfTy_062590"/>
<gene>
    <name evidence="7" type="ORF">FDP41_009501</name>
</gene>
<keyword evidence="2 5" id="KW-0813">Transport</keyword>
<evidence type="ECO:0000313" key="7">
    <source>
        <dbReference type="EMBL" id="KAF0972193.1"/>
    </source>
</evidence>
<dbReference type="GO" id="GO:0016192">
    <property type="term" value="P:vesicle-mediated transport"/>
    <property type="evidence" value="ECO:0007669"/>
    <property type="project" value="InterPro"/>
</dbReference>
<reference evidence="7 8" key="1">
    <citation type="journal article" date="2019" name="Sci. Rep.">
        <title>Nanopore sequencing improves the draft genome of the human pathogenic amoeba Naegleria fowleri.</title>
        <authorList>
            <person name="Liechti N."/>
            <person name="Schurch N."/>
            <person name="Bruggmann R."/>
            <person name="Wittwer M."/>
        </authorList>
    </citation>
    <scope>NUCLEOTIDE SEQUENCE [LARGE SCALE GENOMIC DNA]</scope>
    <source>
        <strain evidence="7 8">ATCC 30894</strain>
    </source>
</reference>
<comment type="subcellular location">
    <subcellularLocation>
        <location evidence="1">Endomembrane system</location>
    </subcellularLocation>
</comment>
<dbReference type="VEuPathDB" id="AmoebaDB:NF0056930"/>
<dbReference type="EMBL" id="VFQX01000070">
    <property type="protein sequence ID" value="KAF0972193.1"/>
    <property type="molecule type" value="Genomic_DNA"/>
</dbReference>
<dbReference type="SUPFAM" id="SSF49447">
    <property type="entry name" value="Second domain of Mu2 adaptin subunit (ap50) of ap2 adaptor"/>
    <property type="match status" value="1"/>
</dbReference>
<dbReference type="OMA" id="DYGYIQN"/>
<evidence type="ECO:0000256" key="3">
    <source>
        <dbReference type="ARBA" id="ARBA00022927"/>
    </source>
</evidence>
<feature type="domain" description="MHD" evidence="6">
    <location>
        <begin position="179"/>
        <end position="443"/>
    </location>
</feature>
<dbReference type="OrthoDB" id="10259133at2759"/>
<dbReference type="Pfam" id="PF01217">
    <property type="entry name" value="Clat_adaptor_s"/>
    <property type="match status" value="1"/>
</dbReference>
<evidence type="ECO:0000256" key="5">
    <source>
        <dbReference type="PIRNR" id="PIRNR005992"/>
    </source>
</evidence>
<dbReference type="VEuPathDB" id="AmoebaDB:FDP41_009501"/>
<dbReference type="InterPro" id="IPR001392">
    <property type="entry name" value="Clathrin_mu"/>
</dbReference>
<evidence type="ECO:0000313" key="8">
    <source>
        <dbReference type="Proteomes" id="UP000444721"/>
    </source>
</evidence>
<dbReference type="InterPro" id="IPR028565">
    <property type="entry name" value="MHD"/>
</dbReference>
<dbReference type="InterPro" id="IPR050431">
    <property type="entry name" value="Adaptor_comp_med_subunit"/>
</dbReference>
<dbReference type="GO" id="GO:0006886">
    <property type="term" value="P:intracellular protein transport"/>
    <property type="evidence" value="ECO:0007669"/>
    <property type="project" value="UniProtKB-UniRule"/>
</dbReference>
<dbReference type="PIRSF" id="PIRSF005992">
    <property type="entry name" value="Clathrin_mu"/>
    <property type="match status" value="1"/>
</dbReference>
<comment type="similarity">
    <text evidence="5">Belongs to the adaptor complexes medium subunit family.</text>
</comment>
<evidence type="ECO:0000256" key="4">
    <source>
        <dbReference type="ARBA" id="ARBA00023136"/>
    </source>
</evidence>
<comment type="caution">
    <text evidence="7">The sequence shown here is derived from an EMBL/GenBank/DDBJ whole genome shotgun (WGS) entry which is preliminary data.</text>
</comment>
<dbReference type="GO" id="GO:0012505">
    <property type="term" value="C:endomembrane system"/>
    <property type="evidence" value="ECO:0007669"/>
    <property type="project" value="UniProtKB-SubCell"/>
</dbReference>
<dbReference type="InterPro" id="IPR011012">
    <property type="entry name" value="Longin-like_dom_sf"/>
</dbReference>
<dbReference type="GeneID" id="68116717"/>
<accession>A0A6A5AW80</accession>
<dbReference type="InterPro" id="IPR036168">
    <property type="entry name" value="AP2_Mu_C_sf"/>
</dbReference>
<keyword evidence="8" id="KW-1185">Reference proteome</keyword>
<proteinExistence type="inferred from homology"/>
<dbReference type="PANTHER" id="PTHR10529">
    <property type="entry name" value="AP COMPLEX SUBUNIT MU"/>
    <property type="match status" value="1"/>
</dbReference>
<dbReference type="PROSITE" id="PS51072">
    <property type="entry name" value="MHD"/>
    <property type="match status" value="1"/>
</dbReference>
<dbReference type="FunFam" id="3.30.450.60:FF:000002">
    <property type="entry name" value="AP-2 complex subunit mu, putative"/>
    <property type="match status" value="1"/>
</dbReference>